<evidence type="ECO:0000256" key="7">
    <source>
        <dbReference type="ARBA" id="ARBA00023273"/>
    </source>
</evidence>
<dbReference type="GO" id="GO:0007051">
    <property type="term" value="P:spindle organization"/>
    <property type="evidence" value="ECO:0007669"/>
    <property type="project" value="InterPro"/>
</dbReference>
<keyword evidence="7" id="KW-0966">Cell projection</keyword>
<organism evidence="11 12">
    <name type="scientific">Paralvinella palmiformis</name>
    <dbReference type="NCBI Taxonomy" id="53620"/>
    <lineage>
        <taxon>Eukaryota</taxon>
        <taxon>Metazoa</taxon>
        <taxon>Spiralia</taxon>
        <taxon>Lophotrochozoa</taxon>
        <taxon>Annelida</taxon>
        <taxon>Polychaeta</taxon>
        <taxon>Sedentaria</taxon>
        <taxon>Canalipalpata</taxon>
        <taxon>Terebellida</taxon>
        <taxon>Terebelliformia</taxon>
        <taxon>Alvinellidae</taxon>
        <taxon>Paralvinella</taxon>
    </lineage>
</organism>
<dbReference type="AlphaFoldDB" id="A0AAD9JA99"/>
<evidence type="ECO:0000256" key="2">
    <source>
        <dbReference type="ARBA" id="ARBA00004300"/>
    </source>
</evidence>
<keyword evidence="12" id="KW-1185">Reference proteome</keyword>
<feature type="compositionally biased region" description="Polar residues" evidence="10">
    <location>
        <begin position="212"/>
        <end position="236"/>
    </location>
</feature>
<dbReference type="GO" id="GO:0005813">
    <property type="term" value="C:centrosome"/>
    <property type="evidence" value="ECO:0007669"/>
    <property type="project" value="UniProtKB-SubCell"/>
</dbReference>
<feature type="compositionally biased region" description="Polar residues" evidence="10">
    <location>
        <begin position="311"/>
        <end position="326"/>
    </location>
</feature>
<feature type="compositionally biased region" description="Polar residues" evidence="10">
    <location>
        <begin position="621"/>
        <end position="645"/>
    </location>
</feature>
<comment type="function">
    <text evidence="8">Centrosomal protein required for establishing a robust mitotic centrosome architecture that can endure the forces that converge on the centrosomes during spindle formation. Required for stabilizing the expanded pericentriolar material around the centriole.</text>
</comment>
<feature type="compositionally biased region" description="Acidic residues" evidence="10">
    <location>
        <begin position="700"/>
        <end position="709"/>
    </location>
</feature>
<dbReference type="PANTHER" id="PTHR16299:SF2">
    <property type="entry name" value="CENTROSOMAL PROTEIN KIZUNA"/>
    <property type="match status" value="1"/>
</dbReference>
<name>A0AAD9JA99_9ANNE</name>
<keyword evidence="5" id="KW-0963">Cytoplasm</keyword>
<protein>
    <recommendedName>
        <fullName evidence="4">Centrosomal protein kizuna</fullName>
    </recommendedName>
    <alternativeName>
        <fullName evidence="9">Polo-like kinase 1 substrate 1</fullName>
    </alternativeName>
</protein>
<gene>
    <name evidence="11" type="ORF">LSH36_484g04103</name>
</gene>
<evidence type="ECO:0000256" key="6">
    <source>
        <dbReference type="ARBA" id="ARBA00023212"/>
    </source>
</evidence>
<evidence type="ECO:0000256" key="5">
    <source>
        <dbReference type="ARBA" id="ARBA00022490"/>
    </source>
</evidence>
<feature type="region of interest" description="Disordered" evidence="10">
    <location>
        <begin position="673"/>
        <end position="709"/>
    </location>
</feature>
<dbReference type="PANTHER" id="PTHR16299">
    <property type="entry name" value="CENTROSOMAL PROTEIN KIZUNA"/>
    <property type="match status" value="1"/>
</dbReference>
<evidence type="ECO:0000256" key="9">
    <source>
        <dbReference type="ARBA" id="ARBA00031153"/>
    </source>
</evidence>
<evidence type="ECO:0000256" key="3">
    <source>
        <dbReference type="ARBA" id="ARBA00010767"/>
    </source>
</evidence>
<dbReference type="EMBL" id="JAODUP010000484">
    <property type="protein sequence ID" value="KAK2148770.1"/>
    <property type="molecule type" value="Genomic_DNA"/>
</dbReference>
<evidence type="ECO:0000256" key="10">
    <source>
        <dbReference type="SAM" id="MobiDB-lite"/>
    </source>
</evidence>
<evidence type="ECO:0000256" key="8">
    <source>
        <dbReference type="ARBA" id="ARBA00024919"/>
    </source>
</evidence>
<dbReference type="Proteomes" id="UP001208570">
    <property type="component" value="Unassembled WGS sequence"/>
</dbReference>
<evidence type="ECO:0000313" key="11">
    <source>
        <dbReference type="EMBL" id="KAK2148770.1"/>
    </source>
</evidence>
<accession>A0AAD9JA99</accession>
<feature type="region of interest" description="Disordered" evidence="10">
    <location>
        <begin position="577"/>
        <end position="647"/>
    </location>
</feature>
<reference evidence="11" key="1">
    <citation type="journal article" date="2023" name="Mol. Biol. Evol.">
        <title>Third-Generation Sequencing Reveals the Adaptive Role of the Epigenome in Three Deep-Sea Polychaetes.</title>
        <authorList>
            <person name="Perez M."/>
            <person name="Aroh O."/>
            <person name="Sun Y."/>
            <person name="Lan Y."/>
            <person name="Juniper S.K."/>
            <person name="Young C.R."/>
            <person name="Angers B."/>
            <person name="Qian P.Y."/>
        </authorList>
    </citation>
    <scope>NUCLEOTIDE SEQUENCE</scope>
    <source>
        <strain evidence="11">P08H-3</strain>
    </source>
</reference>
<evidence type="ECO:0000256" key="1">
    <source>
        <dbReference type="ARBA" id="ARBA00004120"/>
    </source>
</evidence>
<keyword evidence="6" id="KW-0206">Cytoskeleton</keyword>
<comment type="similarity">
    <text evidence="3">Belongs to the kizuna family.</text>
</comment>
<dbReference type="InterPro" id="IPR026742">
    <property type="entry name" value="Centrosomal_kizuma"/>
</dbReference>
<sequence>MSVTNVAFYQKIKDLQDRQHEKEKQRLELEQQFNSYIKSDHRLARLKAIRLENYWKKICEDEKRSQLRNEKLLQEFERVDSHMATLSARTERLRAMKKQYEDCVEKAYPNWKEKILHHLQQEKYVARQTQLESNFQAQQTAAAASVTHLTSQTAIPPAGNFMREPAVISQPLAGTSGAVPTTFQASTTATNAGYVNIPDQPTAYHKQRGEKSQNVATASGQARVSGTDPAISQKTDMYNKERDADDEQSSQGEGQQPVKRPSHTSREAQQKSSTHQVAPQAAKEWRTDDTDDFDSEMSLPLSGYESKSKPVISTSQSRPVKSQTNESITLSPEITLEGLYNLLAAIERELPTSTMLSEIYQTELPVESVRQEIMANANKGSLLSHMNCGSISMVVIDQLPLLVSSCEDGCLLPDNIICQPSPIATQDSVRLSVHLTSRAFWDHLCEHFVCLLRHNAMNPGKIAEIFAPLLISDDSPYSNGATALLNTVLQNADVDVVSPTSTSTFSTLSPRKQQKYGVSKLSSQMPSVDLKYERDDDNNEDDFFSQPLPKDETAVPLTQTAAYRKFLGGTISTTENSVSYVDSEEDDDDVEAQLQSGKQDDSVKKDGIASTRSDKVVTPPVDQTATMSQKDVSRVSSPSLASTGGMTADIEHKSITASFGSTGKSTKKTLVLRGDSDTDEEISIPGVNMSEVKSTSKPAEEEDDFDFYG</sequence>
<feature type="compositionally biased region" description="Basic and acidic residues" evidence="10">
    <location>
        <begin position="598"/>
        <end position="615"/>
    </location>
</feature>
<evidence type="ECO:0000256" key="4">
    <source>
        <dbReference type="ARBA" id="ARBA00013872"/>
    </source>
</evidence>
<feature type="compositionally biased region" description="Acidic residues" evidence="10">
    <location>
        <begin position="582"/>
        <end position="591"/>
    </location>
</feature>
<feature type="region of interest" description="Disordered" evidence="10">
    <location>
        <begin position="193"/>
        <end position="326"/>
    </location>
</feature>
<comment type="subcellular location">
    <subcellularLocation>
        <location evidence="1">Cytoplasm</location>
        <location evidence="1">Cytoskeleton</location>
        <location evidence="1">Cilium basal body</location>
    </subcellularLocation>
    <subcellularLocation>
        <location evidence="2">Cytoplasm</location>
        <location evidence="2">Cytoskeleton</location>
        <location evidence="2">Microtubule organizing center</location>
        <location evidence="2">Centrosome</location>
    </subcellularLocation>
</comment>
<comment type="caution">
    <text evidence="11">The sequence shown here is derived from an EMBL/GenBank/DDBJ whole genome shotgun (WGS) entry which is preliminary data.</text>
</comment>
<proteinExistence type="inferred from homology"/>
<feature type="region of interest" description="Disordered" evidence="10">
    <location>
        <begin position="527"/>
        <end position="551"/>
    </location>
</feature>
<evidence type="ECO:0000313" key="12">
    <source>
        <dbReference type="Proteomes" id="UP001208570"/>
    </source>
</evidence>